<sequence length="202" mass="20778">MPVNDGEGKPARDRARQAMLIAGGCSFALGVVILLWPGRRESTLALLFGTALLLSAVIQGYLAVRARIAILLRVLVLISAGLTVILAMLAFGGGNIELLALWIGIGWSIRGIVQALVAAWDDGVVNGWLHEICGVGTAALGIAMIAMQFETVTGLATVAGSALVVIGVLESLAGGMLRTALRTGGAEKVDRTVVPGPAATEQ</sequence>
<feature type="transmembrane region" description="Helical" evidence="1">
    <location>
        <begin position="71"/>
        <end position="93"/>
    </location>
</feature>
<dbReference type="STRING" id="1824.SAMN05444423_102378"/>
<dbReference type="InterPro" id="IPR005325">
    <property type="entry name" value="DUF308_memb"/>
</dbReference>
<feature type="transmembrane region" description="Helical" evidence="1">
    <location>
        <begin position="155"/>
        <end position="173"/>
    </location>
</feature>
<keyword evidence="1" id="KW-0472">Membrane</keyword>
<evidence type="ECO:0000313" key="2">
    <source>
        <dbReference type="EMBL" id="GAD86244.1"/>
    </source>
</evidence>
<dbReference type="Pfam" id="PF03729">
    <property type="entry name" value="DUF308"/>
    <property type="match status" value="1"/>
</dbReference>
<keyword evidence="3" id="KW-1185">Reference proteome</keyword>
<feature type="transmembrane region" description="Helical" evidence="1">
    <location>
        <begin position="18"/>
        <end position="38"/>
    </location>
</feature>
<dbReference type="eggNOG" id="COG3247">
    <property type="taxonomic scope" value="Bacteria"/>
</dbReference>
<feature type="transmembrane region" description="Helical" evidence="1">
    <location>
        <begin position="132"/>
        <end position="149"/>
    </location>
</feature>
<feature type="transmembrane region" description="Helical" evidence="1">
    <location>
        <begin position="44"/>
        <end position="64"/>
    </location>
</feature>
<name>U5EME3_NOCAS</name>
<keyword evidence="1" id="KW-1133">Transmembrane helix</keyword>
<dbReference type="RefSeq" id="WP_019046986.1">
    <property type="nucleotide sequence ID" value="NZ_BAFO02000032.1"/>
</dbReference>
<dbReference type="AlphaFoldDB" id="U5EME3"/>
<evidence type="ECO:0000256" key="1">
    <source>
        <dbReference type="SAM" id="Phobius"/>
    </source>
</evidence>
<feature type="transmembrane region" description="Helical" evidence="1">
    <location>
        <begin position="99"/>
        <end position="120"/>
    </location>
</feature>
<accession>U5EME3</accession>
<dbReference type="EMBL" id="BAFO02000032">
    <property type="protein sequence ID" value="GAD86244.1"/>
    <property type="molecule type" value="Genomic_DNA"/>
</dbReference>
<organism evidence="2 3">
    <name type="scientific">Nocardia asteroides NBRC 15531</name>
    <dbReference type="NCBI Taxonomy" id="1110697"/>
    <lineage>
        <taxon>Bacteria</taxon>
        <taxon>Bacillati</taxon>
        <taxon>Actinomycetota</taxon>
        <taxon>Actinomycetes</taxon>
        <taxon>Mycobacteriales</taxon>
        <taxon>Nocardiaceae</taxon>
        <taxon>Nocardia</taxon>
    </lineage>
</organism>
<evidence type="ECO:0008006" key="4">
    <source>
        <dbReference type="Google" id="ProtNLM"/>
    </source>
</evidence>
<keyword evidence="1" id="KW-0812">Transmembrane</keyword>
<dbReference type="GeneID" id="91517409"/>
<comment type="caution">
    <text evidence="2">The sequence shown here is derived from an EMBL/GenBank/DDBJ whole genome shotgun (WGS) entry which is preliminary data.</text>
</comment>
<reference evidence="2 3" key="1">
    <citation type="journal article" date="2014" name="BMC Genomics">
        <title>Genome based analysis of type-I polyketide synthase and nonribosomal peptide synthetase gene clusters in seven strains of five representative Nocardia species.</title>
        <authorList>
            <person name="Komaki H."/>
            <person name="Ichikawa N."/>
            <person name="Hosoyama A."/>
            <person name="Takahashi-Nakaguchi A."/>
            <person name="Matsuzawa T."/>
            <person name="Suzuki K."/>
            <person name="Fujita N."/>
            <person name="Gonoi T."/>
        </authorList>
    </citation>
    <scope>NUCLEOTIDE SEQUENCE [LARGE SCALE GENOMIC DNA]</scope>
    <source>
        <strain evidence="2 3">NBRC 15531</strain>
    </source>
</reference>
<proteinExistence type="predicted"/>
<protein>
    <recommendedName>
        <fullName evidence="4">DUF308 domain-containing protein</fullName>
    </recommendedName>
</protein>
<evidence type="ECO:0000313" key="3">
    <source>
        <dbReference type="Proteomes" id="UP000017048"/>
    </source>
</evidence>
<dbReference type="OrthoDB" id="4541701at2"/>
<dbReference type="Proteomes" id="UP000017048">
    <property type="component" value="Unassembled WGS sequence"/>
</dbReference>
<gene>
    <name evidence="2" type="ORF">NCAST_32_07310</name>
</gene>